<proteinExistence type="predicted"/>
<protein>
    <submittedName>
        <fullName evidence="1">Uncharacterized protein</fullName>
    </submittedName>
</protein>
<dbReference type="InParanoid" id="A0A7J7D714"/>
<gene>
    <name evidence="1" type="ORF">HS088_TW09G00145</name>
</gene>
<sequence length="103" mass="11766">MGHSDRPKINFNNLQRAQINLSINALIRTVRSKNLDSPSGLWFCCCWWWRLLGLGQDWSENMKALAASIGEIDSYLGFFMKMGLKQMGFWSLMGCRISTSQAD</sequence>
<name>A0A7J7D714_TRIWF</name>
<evidence type="ECO:0000313" key="2">
    <source>
        <dbReference type="Proteomes" id="UP000593562"/>
    </source>
</evidence>
<evidence type="ECO:0000313" key="1">
    <source>
        <dbReference type="EMBL" id="KAF5742104.1"/>
    </source>
</evidence>
<reference evidence="1 2" key="1">
    <citation type="journal article" date="2020" name="Nat. Commun.">
        <title>Genome of Tripterygium wilfordii and identification of cytochrome P450 involved in triptolide biosynthesis.</title>
        <authorList>
            <person name="Tu L."/>
            <person name="Su P."/>
            <person name="Zhang Z."/>
            <person name="Gao L."/>
            <person name="Wang J."/>
            <person name="Hu T."/>
            <person name="Zhou J."/>
            <person name="Zhang Y."/>
            <person name="Zhao Y."/>
            <person name="Liu Y."/>
            <person name="Song Y."/>
            <person name="Tong Y."/>
            <person name="Lu Y."/>
            <person name="Yang J."/>
            <person name="Xu C."/>
            <person name="Jia M."/>
            <person name="Peters R.J."/>
            <person name="Huang L."/>
            <person name="Gao W."/>
        </authorList>
    </citation>
    <scope>NUCLEOTIDE SEQUENCE [LARGE SCALE GENOMIC DNA]</scope>
    <source>
        <strain evidence="2">cv. XIE 37</strain>
        <tissue evidence="1">Leaf</tissue>
    </source>
</reference>
<dbReference type="Proteomes" id="UP000593562">
    <property type="component" value="Unassembled WGS sequence"/>
</dbReference>
<dbReference type="AlphaFoldDB" id="A0A7J7D714"/>
<keyword evidence="2" id="KW-1185">Reference proteome</keyword>
<comment type="caution">
    <text evidence="1">The sequence shown here is derived from an EMBL/GenBank/DDBJ whole genome shotgun (WGS) entry which is preliminary data.</text>
</comment>
<accession>A0A7J7D714</accession>
<organism evidence="1 2">
    <name type="scientific">Tripterygium wilfordii</name>
    <name type="common">Thunder God vine</name>
    <dbReference type="NCBI Taxonomy" id="458696"/>
    <lineage>
        <taxon>Eukaryota</taxon>
        <taxon>Viridiplantae</taxon>
        <taxon>Streptophyta</taxon>
        <taxon>Embryophyta</taxon>
        <taxon>Tracheophyta</taxon>
        <taxon>Spermatophyta</taxon>
        <taxon>Magnoliopsida</taxon>
        <taxon>eudicotyledons</taxon>
        <taxon>Gunneridae</taxon>
        <taxon>Pentapetalae</taxon>
        <taxon>rosids</taxon>
        <taxon>fabids</taxon>
        <taxon>Celastrales</taxon>
        <taxon>Celastraceae</taxon>
        <taxon>Tripterygium</taxon>
    </lineage>
</organism>
<dbReference type="EMBL" id="JAAARO010000009">
    <property type="protein sequence ID" value="KAF5742104.1"/>
    <property type="molecule type" value="Genomic_DNA"/>
</dbReference>